<comment type="subcellular location">
    <subcellularLocation>
        <location evidence="1">Cytoplasm</location>
    </subcellularLocation>
</comment>
<evidence type="ECO:0000313" key="10">
    <source>
        <dbReference type="Proteomes" id="UP000226437"/>
    </source>
</evidence>
<proteinExistence type="inferred from homology"/>
<dbReference type="SUPFAM" id="SSF52540">
    <property type="entry name" value="P-loop containing nucleoside triphosphate hydrolases"/>
    <property type="match status" value="1"/>
</dbReference>
<reference evidence="9 10" key="1">
    <citation type="submission" date="2017-10" db="EMBL/GenBank/DDBJ databases">
        <title>The draft genome sequence of Lewinella marina KCTC 32374.</title>
        <authorList>
            <person name="Wang K."/>
        </authorList>
    </citation>
    <scope>NUCLEOTIDE SEQUENCE [LARGE SCALE GENOMIC DNA]</scope>
    <source>
        <strain evidence="9 10">MKG-38</strain>
    </source>
</reference>
<accession>A0A2G0CB12</accession>
<evidence type="ECO:0000256" key="5">
    <source>
        <dbReference type="ARBA" id="ARBA00022840"/>
    </source>
</evidence>
<dbReference type="GO" id="GO:0005524">
    <property type="term" value="F:ATP binding"/>
    <property type="evidence" value="ECO:0007669"/>
    <property type="project" value="UniProtKB-KW"/>
</dbReference>
<evidence type="ECO:0000313" key="9">
    <source>
        <dbReference type="EMBL" id="PHK97155.1"/>
    </source>
</evidence>
<feature type="domain" description="PhoH-like protein" evidence="8">
    <location>
        <begin position="111"/>
        <end position="314"/>
    </location>
</feature>
<name>A0A2G0CB12_9BACT</name>
<evidence type="ECO:0000256" key="3">
    <source>
        <dbReference type="ARBA" id="ARBA00022490"/>
    </source>
</evidence>
<keyword evidence="5" id="KW-0067">ATP-binding</keyword>
<dbReference type="FunFam" id="3.40.50.300:FF:000013">
    <property type="entry name" value="PhoH family ATPase"/>
    <property type="match status" value="1"/>
</dbReference>
<keyword evidence="4" id="KW-0547">Nucleotide-binding</keyword>
<dbReference type="Proteomes" id="UP000226437">
    <property type="component" value="Unassembled WGS sequence"/>
</dbReference>
<dbReference type="PANTHER" id="PTHR30473">
    <property type="entry name" value="PROTEIN PHOH"/>
    <property type="match status" value="1"/>
</dbReference>
<protein>
    <recommendedName>
        <fullName evidence="6">PhoH-like protein</fullName>
    </recommendedName>
</protein>
<dbReference type="InterPro" id="IPR027417">
    <property type="entry name" value="P-loop_NTPase"/>
</dbReference>
<dbReference type="AlphaFoldDB" id="A0A2G0CB12"/>
<dbReference type="Gene3D" id="3.40.50.300">
    <property type="entry name" value="P-loop containing nucleotide triphosphate hydrolases"/>
    <property type="match status" value="1"/>
</dbReference>
<dbReference type="InterPro" id="IPR051451">
    <property type="entry name" value="PhoH2-like"/>
</dbReference>
<dbReference type="InterPro" id="IPR003714">
    <property type="entry name" value="PhoH"/>
</dbReference>
<dbReference type="PANTHER" id="PTHR30473:SF1">
    <property type="entry name" value="PHOH-LIKE PROTEIN"/>
    <property type="match status" value="1"/>
</dbReference>
<sequence>MRLSEIVMSINGVDPVELLGENNKKLNLIRAAYPQATVTQRGTNVKIKAEKPEAQQIKHHLELMMRLLQDNRELSTHTVEDLLAGENPFQTRLGTGSKNKTIVFGRNGRPIKARTPNQMLMIEAAEANDIVFAVGPAGTGKTYTAVALAIRALKNKLVKKIILTRPAVEAGESLGFLPGDLQDKIDPYLRPLYDALDDMLPRERLDKFREDGTIEIAPLAYMRGRTLDNCFVIMDEAQNTTTSQIKMFLTRLGPSAKCIVTGDLSQVDLPRNQVSGLRRAINLLAPIKGIAVIRLSAEDVVRHRLVKAIIKAYDADDEAEGRGRFGPPPESTFERLGPPGRSRKGDFLQENLPEEEI</sequence>
<comment type="similarity">
    <text evidence="2">Belongs to the PhoH family.</text>
</comment>
<evidence type="ECO:0000256" key="1">
    <source>
        <dbReference type="ARBA" id="ARBA00004496"/>
    </source>
</evidence>
<keyword evidence="3" id="KW-0963">Cytoplasm</keyword>
<dbReference type="OrthoDB" id="9773137at2"/>
<gene>
    <name evidence="9" type="ORF">CGL56_17525</name>
</gene>
<evidence type="ECO:0000256" key="2">
    <source>
        <dbReference type="ARBA" id="ARBA00010393"/>
    </source>
</evidence>
<feature type="region of interest" description="Disordered" evidence="7">
    <location>
        <begin position="317"/>
        <end position="357"/>
    </location>
</feature>
<dbReference type="Pfam" id="PF02562">
    <property type="entry name" value="PhoH"/>
    <property type="match status" value="1"/>
</dbReference>
<evidence type="ECO:0000259" key="8">
    <source>
        <dbReference type="Pfam" id="PF02562"/>
    </source>
</evidence>
<comment type="caution">
    <text evidence="9">The sequence shown here is derived from an EMBL/GenBank/DDBJ whole genome shotgun (WGS) entry which is preliminary data.</text>
</comment>
<dbReference type="GO" id="GO:0005829">
    <property type="term" value="C:cytosol"/>
    <property type="evidence" value="ECO:0007669"/>
    <property type="project" value="TreeGrafter"/>
</dbReference>
<evidence type="ECO:0000256" key="7">
    <source>
        <dbReference type="SAM" id="MobiDB-lite"/>
    </source>
</evidence>
<organism evidence="9 10">
    <name type="scientific">Neolewinella marina</name>
    <dbReference type="NCBI Taxonomy" id="438751"/>
    <lineage>
        <taxon>Bacteria</taxon>
        <taxon>Pseudomonadati</taxon>
        <taxon>Bacteroidota</taxon>
        <taxon>Saprospiria</taxon>
        <taxon>Saprospirales</taxon>
        <taxon>Lewinellaceae</taxon>
        <taxon>Neolewinella</taxon>
    </lineage>
</organism>
<evidence type="ECO:0000256" key="6">
    <source>
        <dbReference type="ARBA" id="ARBA00039970"/>
    </source>
</evidence>
<evidence type="ECO:0000256" key="4">
    <source>
        <dbReference type="ARBA" id="ARBA00022741"/>
    </source>
</evidence>
<dbReference type="EMBL" id="PDLO01000012">
    <property type="protein sequence ID" value="PHK97155.1"/>
    <property type="molecule type" value="Genomic_DNA"/>
</dbReference>
<keyword evidence="10" id="KW-1185">Reference proteome</keyword>